<evidence type="ECO:0000256" key="1">
    <source>
        <dbReference type="SAM" id="MobiDB-lite"/>
    </source>
</evidence>
<feature type="non-terminal residue" evidence="2">
    <location>
        <position position="1"/>
    </location>
</feature>
<name>A0A6J4PD71_9BACT</name>
<gene>
    <name evidence="2" type="ORF">AVDCRST_MAG64-2394</name>
</gene>
<sequence length="48" mass="5451">CSGVASIVPWSSWTGRPRRPRDDPTGRNAFPRFRRPARGGERDGRPRC</sequence>
<reference evidence="2" key="1">
    <citation type="submission" date="2020-02" db="EMBL/GenBank/DDBJ databases">
        <authorList>
            <person name="Meier V. D."/>
        </authorList>
    </citation>
    <scope>NUCLEOTIDE SEQUENCE</scope>
    <source>
        <strain evidence="2">AVDCRST_MAG64</strain>
    </source>
</reference>
<feature type="region of interest" description="Disordered" evidence="1">
    <location>
        <begin position="1"/>
        <end position="48"/>
    </location>
</feature>
<protein>
    <submittedName>
        <fullName evidence="2">Uncharacterized protein</fullName>
    </submittedName>
</protein>
<proteinExistence type="predicted"/>
<accession>A0A6J4PD71</accession>
<evidence type="ECO:0000313" key="2">
    <source>
        <dbReference type="EMBL" id="CAA9412588.1"/>
    </source>
</evidence>
<dbReference type="EMBL" id="CADCUQ010000534">
    <property type="protein sequence ID" value="CAA9412588.1"/>
    <property type="molecule type" value="Genomic_DNA"/>
</dbReference>
<organism evidence="2">
    <name type="scientific">uncultured Phycisphaerae bacterium</name>
    <dbReference type="NCBI Taxonomy" id="904963"/>
    <lineage>
        <taxon>Bacteria</taxon>
        <taxon>Pseudomonadati</taxon>
        <taxon>Planctomycetota</taxon>
        <taxon>Phycisphaerae</taxon>
        <taxon>environmental samples</taxon>
    </lineage>
</organism>
<dbReference type="AlphaFoldDB" id="A0A6J4PD71"/>
<feature type="compositionally biased region" description="Basic and acidic residues" evidence="1">
    <location>
        <begin position="38"/>
        <end position="48"/>
    </location>
</feature>
<feature type="non-terminal residue" evidence="2">
    <location>
        <position position="48"/>
    </location>
</feature>